<keyword evidence="1" id="KW-0443">Lipid metabolism</keyword>
<dbReference type="Gene3D" id="3.40.1090.10">
    <property type="entry name" value="Cytosolic phospholipase A2 catalytic domain"/>
    <property type="match status" value="1"/>
</dbReference>
<organism evidence="4 5">
    <name type="scientific">Pseudarcicella hirudinis</name>
    <dbReference type="NCBI Taxonomy" id="1079859"/>
    <lineage>
        <taxon>Bacteria</taxon>
        <taxon>Pseudomonadati</taxon>
        <taxon>Bacteroidota</taxon>
        <taxon>Cytophagia</taxon>
        <taxon>Cytophagales</taxon>
        <taxon>Flectobacillaceae</taxon>
        <taxon>Pseudarcicella</taxon>
    </lineage>
</organism>
<name>A0A1I5UWT4_9BACT</name>
<feature type="transmembrane region" description="Helical" evidence="2">
    <location>
        <begin position="398"/>
        <end position="421"/>
    </location>
</feature>
<feature type="transmembrane region" description="Helical" evidence="2">
    <location>
        <begin position="369"/>
        <end position="386"/>
    </location>
</feature>
<proteinExistence type="predicted"/>
<evidence type="ECO:0000256" key="1">
    <source>
        <dbReference type="ARBA" id="ARBA00023098"/>
    </source>
</evidence>
<protein>
    <submittedName>
        <fullName evidence="4">Patatin-like phospholipase</fullName>
    </submittedName>
</protein>
<evidence type="ECO:0000256" key="2">
    <source>
        <dbReference type="SAM" id="Phobius"/>
    </source>
</evidence>
<gene>
    <name evidence="4" type="ORF">SAMN04515674_10893</name>
</gene>
<dbReference type="OrthoDB" id="9813090at2"/>
<dbReference type="InterPro" id="IPR002641">
    <property type="entry name" value="PNPLA_dom"/>
</dbReference>
<dbReference type="SUPFAM" id="SSF52151">
    <property type="entry name" value="FabD/lysophospholipase-like"/>
    <property type="match status" value="1"/>
</dbReference>
<dbReference type="InterPro" id="IPR016035">
    <property type="entry name" value="Acyl_Trfase/lysoPLipase"/>
</dbReference>
<keyword evidence="2" id="KW-0812">Transmembrane</keyword>
<keyword evidence="2" id="KW-1133">Transmembrane helix</keyword>
<evidence type="ECO:0000313" key="5">
    <source>
        <dbReference type="Proteomes" id="UP000199306"/>
    </source>
</evidence>
<dbReference type="GO" id="GO:0006629">
    <property type="term" value="P:lipid metabolic process"/>
    <property type="evidence" value="ECO:0007669"/>
    <property type="project" value="UniProtKB-KW"/>
</dbReference>
<evidence type="ECO:0000313" key="4">
    <source>
        <dbReference type="EMBL" id="SFP99678.1"/>
    </source>
</evidence>
<keyword evidence="5" id="KW-1185">Reference proteome</keyword>
<dbReference type="STRING" id="1079859.SAMN04515674_10893"/>
<evidence type="ECO:0000259" key="3">
    <source>
        <dbReference type="Pfam" id="PF01734"/>
    </source>
</evidence>
<reference evidence="4 5" key="1">
    <citation type="submission" date="2016-10" db="EMBL/GenBank/DDBJ databases">
        <authorList>
            <person name="de Groot N.N."/>
        </authorList>
    </citation>
    <scope>NUCLEOTIDE SEQUENCE [LARGE SCALE GENOMIC DNA]</scope>
    <source>
        <strain evidence="5">E92,LMG 26720,CCM 7988</strain>
    </source>
</reference>
<keyword evidence="2" id="KW-0472">Membrane</keyword>
<dbReference type="Pfam" id="PF01734">
    <property type="entry name" value="Patatin"/>
    <property type="match status" value="1"/>
</dbReference>
<dbReference type="EMBL" id="FOXH01000008">
    <property type="protein sequence ID" value="SFP99678.1"/>
    <property type="molecule type" value="Genomic_DNA"/>
</dbReference>
<feature type="domain" description="PNPLA" evidence="3">
    <location>
        <begin position="29"/>
        <end position="231"/>
    </location>
</feature>
<sequence length="654" mass="75148">MNTEPETENSYRKSYQLPSLETPFENIALSISGGGFRAASYGLGVISYLNQVKLNDKAQTPLLKKVTYISSTSGGTITNATYALSTAKGESFEEFYRKLFRNLKATSLLEIVLQKLNDSKDIGWTERPEKSRNLINAFALTYDEELFGYGKLGDLKTGKSHLDEVCFNTTDFYRGLLFRQCVKLKEDDKIDKGFLYGNFIVNLKHKAAEGLKLADLLAASSCFPGGFEPIVFPEDFTYPRLSNEEILENLHVELTELKQEELRLLYNQYDIDHVIKNKSYDPLKLKKILQTLRLRKEFKFGMMDGGTTDNQGIESLIVANERRLRGETKFKPFDFMMINDVASHFMTPYTFPEEEPGKWSLLDLNIKQIGGFALVVTLLSVAGLTYSFELKSSPSEALIYYIVSTFFLIPSVGVLLLFLLVKNKVDSSINNTDGIDLQRNFPQDIVGRLSKSFSSTPLKILIKMLKERFNSVLTLNVDVFLKRIRFLLLNELFEEKHWKFRVKANNIYDLSFSNDTNRLTNVPANPPELLPSREMQIVAQRAFEMPTTLWFDKKQVNEYEQSAVIACGHFTTCYNLLIYIFRLKENAAFTHLSPEYQQRVNDLEIGLKGDYEKFKADPLWLYNQLGLEYKIPDFKVTAASDFKMLKDFEKYRFK</sequence>
<dbReference type="AlphaFoldDB" id="A0A1I5UWT4"/>
<accession>A0A1I5UWT4</accession>
<dbReference type="RefSeq" id="WP_092017934.1">
    <property type="nucleotide sequence ID" value="NZ_FOXH01000008.1"/>
</dbReference>
<dbReference type="Proteomes" id="UP000199306">
    <property type="component" value="Unassembled WGS sequence"/>
</dbReference>